<dbReference type="PANTHER" id="PTHR43827:SF13">
    <property type="entry name" value="ALDO_KETO REDUCTASE FAMILY PROTEIN"/>
    <property type="match status" value="1"/>
</dbReference>
<dbReference type="InterPro" id="IPR020471">
    <property type="entry name" value="AKR"/>
</dbReference>
<evidence type="ECO:0000256" key="3">
    <source>
        <dbReference type="PIRSR" id="PIRSR000097-1"/>
    </source>
</evidence>
<proteinExistence type="inferred from homology"/>
<keyword evidence="8" id="KW-1185">Reference proteome</keyword>
<accession>A0A1E3PVA2</accession>
<evidence type="ECO:0000256" key="2">
    <source>
        <dbReference type="ARBA" id="ARBA00023002"/>
    </source>
</evidence>
<evidence type="ECO:0000313" key="8">
    <source>
        <dbReference type="Proteomes" id="UP000094385"/>
    </source>
</evidence>
<gene>
    <name evidence="7" type="ORF">LIPSTDRAFT_6983</name>
</gene>
<dbReference type="AlphaFoldDB" id="A0A1E3PVA2"/>
<evidence type="ECO:0000256" key="4">
    <source>
        <dbReference type="PIRSR" id="PIRSR000097-2"/>
    </source>
</evidence>
<dbReference type="Proteomes" id="UP000094385">
    <property type="component" value="Unassembled WGS sequence"/>
</dbReference>
<feature type="domain" description="NADP-dependent oxidoreductase" evidence="6">
    <location>
        <begin position="31"/>
        <end position="265"/>
    </location>
</feature>
<dbReference type="FunFam" id="3.20.20.100:FF:000015">
    <property type="entry name" value="Oxidoreductase, aldo/keto reductase family"/>
    <property type="match status" value="1"/>
</dbReference>
<dbReference type="GO" id="GO:0016616">
    <property type="term" value="F:oxidoreductase activity, acting on the CH-OH group of donors, NAD or NADP as acceptor"/>
    <property type="evidence" value="ECO:0007669"/>
    <property type="project" value="UniProtKB-ARBA"/>
</dbReference>
<keyword evidence="2" id="KW-0560">Oxidoreductase</keyword>
<dbReference type="Pfam" id="PF00248">
    <property type="entry name" value="Aldo_ket_red"/>
    <property type="match status" value="1"/>
</dbReference>
<evidence type="ECO:0000259" key="6">
    <source>
        <dbReference type="Pfam" id="PF00248"/>
    </source>
</evidence>
<dbReference type="PROSITE" id="PS00062">
    <property type="entry name" value="ALDOKETO_REDUCTASE_2"/>
    <property type="match status" value="1"/>
</dbReference>
<dbReference type="SUPFAM" id="SSF51430">
    <property type="entry name" value="NAD(P)-linked oxidoreductase"/>
    <property type="match status" value="1"/>
</dbReference>
<dbReference type="PANTHER" id="PTHR43827">
    <property type="entry name" value="2,5-DIKETO-D-GLUCONIC ACID REDUCTASE"/>
    <property type="match status" value="1"/>
</dbReference>
<evidence type="ECO:0000313" key="7">
    <source>
        <dbReference type="EMBL" id="ODQ69331.1"/>
    </source>
</evidence>
<dbReference type="PRINTS" id="PR00069">
    <property type="entry name" value="ALDKETRDTASE"/>
</dbReference>
<dbReference type="PROSITE" id="PS00063">
    <property type="entry name" value="ALDOKETO_REDUCTASE_3"/>
    <property type="match status" value="1"/>
</dbReference>
<comment type="similarity">
    <text evidence="1">Belongs to the aldo/keto reductase family.</text>
</comment>
<dbReference type="PIRSF" id="PIRSF000097">
    <property type="entry name" value="AKR"/>
    <property type="match status" value="1"/>
</dbReference>
<feature type="binding site" evidence="4">
    <location>
        <position position="112"/>
    </location>
    <ligand>
        <name>substrate</name>
    </ligand>
</feature>
<name>A0A1E3PVA2_LIPST</name>
<dbReference type="OrthoDB" id="416253at2759"/>
<feature type="site" description="Lowers pKa of active site Tyr" evidence="5">
    <location>
        <position position="79"/>
    </location>
</feature>
<protein>
    <recommendedName>
        <fullName evidence="6">NADP-dependent oxidoreductase domain-containing protein</fullName>
    </recommendedName>
</protein>
<dbReference type="InterPro" id="IPR018170">
    <property type="entry name" value="Aldo/ket_reductase_CS"/>
</dbReference>
<dbReference type="InterPro" id="IPR023210">
    <property type="entry name" value="NADP_OxRdtase_dom"/>
</dbReference>
<evidence type="ECO:0000256" key="5">
    <source>
        <dbReference type="PIRSR" id="PIRSR000097-3"/>
    </source>
</evidence>
<feature type="active site" description="Proton donor" evidence="3">
    <location>
        <position position="50"/>
    </location>
</feature>
<evidence type="ECO:0000256" key="1">
    <source>
        <dbReference type="ARBA" id="ARBA00007905"/>
    </source>
</evidence>
<dbReference type="CDD" id="cd19071">
    <property type="entry name" value="AKR_AKR1-5-like"/>
    <property type="match status" value="1"/>
</dbReference>
<dbReference type="STRING" id="675824.A0A1E3PVA2"/>
<dbReference type="InterPro" id="IPR036812">
    <property type="entry name" value="NAD(P)_OxRdtase_dom_sf"/>
</dbReference>
<dbReference type="EMBL" id="KV454304">
    <property type="protein sequence ID" value="ODQ69331.1"/>
    <property type="molecule type" value="Genomic_DNA"/>
</dbReference>
<sequence>MSSLTLQSTLKLTSGSSIPRIGFGAYLANEEAVYNALNAGYRMIDTAEFYRNEVECGSALSRWLSETGSKREDVYYVTKLWNSHHGYKATAEAIDESLRRANLNYIDLYLIHSPLSSRKLRLETWKAMQDAVKAGKIKSIGVSNYGVPHLQELLEWPQLEIKPSVNQVEVHPWLPRKDIVSFCRENDIVVEAYSPLTRGKRFKEPVIQELCKKYGDKTPAQILIRWSLQQGLVPIPKSNNPERIKANLDVFGFSISDEDMAKLDIKSYAPVAWDPTTSDL</sequence>
<reference evidence="7 8" key="1">
    <citation type="journal article" date="2016" name="Proc. Natl. Acad. Sci. U.S.A.">
        <title>Comparative genomics of biotechnologically important yeasts.</title>
        <authorList>
            <person name="Riley R."/>
            <person name="Haridas S."/>
            <person name="Wolfe K.H."/>
            <person name="Lopes M.R."/>
            <person name="Hittinger C.T."/>
            <person name="Goeker M."/>
            <person name="Salamov A.A."/>
            <person name="Wisecaver J.H."/>
            <person name="Long T.M."/>
            <person name="Calvey C.H."/>
            <person name="Aerts A.L."/>
            <person name="Barry K.W."/>
            <person name="Choi C."/>
            <person name="Clum A."/>
            <person name="Coughlan A.Y."/>
            <person name="Deshpande S."/>
            <person name="Douglass A.P."/>
            <person name="Hanson S.J."/>
            <person name="Klenk H.-P."/>
            <person name="LaButti K.M."/>
            <person name="Lapidus A."/>
            <person name="Lindquist E.A."/>
            <person name="Lipzen A.M."/>
            <person name="Meier-Kolthoff J.P."/>
            <person name="Ohm R.A."/>
            <person name="Otillar R.P."/>
            <person name="Pangilinan J.L."/>
            <person name="Peng Y."/>
            <person name="Rokas A."/>
            <person name="Rosa C.A."/>
            <person name="Scheuner C."/>
            <person name="Sibirny A.A."/>
            <person name="Slot J.C."/>
            <person name="Stielow J.B."/>
            <person name="Sun H."/>
            <person name="Kurtzman C.P."/>
            <person name="Blackwell M."/>
            <person name="Grigoriev I.V."/>
            <person name="Jeffries T.W."/>
        </authorList>
    </citation>
    <scope>NUCLEOTIDE SEQUENCE [LARGE SCALE GENOMIC DNA]</scope>
    <source>
        <strain evidence="7 8">NRRL Y-11557</strain>
    </source>
</reference>
<dbReference type="Gene3D" id="3.20.20.100">
    <property type="entry name" value="NADP-dependent oxidoreductase domain"/>
    <property type="match status" value="1"/>
</dbReference>
<organism evidence="7 8">
    <name type="scientific">Lipomyces starkeyi NRRL Y-11557</name>
    <dbReference type="NCBI Taxonomy" id="675824"/>
    <lineage>
        <taxon>Eukaryota</taxon>
        <taxon>Fungi</taxon>
        <taxon>Dikarya</taxon>
        <taxon>Ascomycota</taxon>
        <taxon>Saccharomycotina</taxon>
        <taxon>Lipomycetes</taxon>
        <taxon>Lipomycetales</taxon>
        <taxon>Lipomycetaceae</taxon>
        <taxon>Lipomyces</taxon>
    </lineage>
</organism>